<name>A0ACC7MDC6_9BURK</name>
<dbReference type="Proteomes" id="UP001168096">
    <property type="component" value="Unassembled WGS sequence"/>
</dbReference>
<evidence type="ECO:0000313" key="1">
    <source>
        <dbReference type="EMBL" id="MFJ1469498.1"/>
    </source>
</evidence>
<reference evidence="1" key="1">
    <citation type="submission" date="2024-11" db="EMBL/GenBank/DDBJ databases">
        <title>Description of Massilia orientalis sp. nov., isolated from rhizosphere soil of Ageratina adenophora.</title>
        <authorList>
            <person name="Wang Y."/>
        </authorList>
    </citation>
    <scope>NUCLEOTIDE SEQUENCE</scope>
    <source>
        <strain evidence="1">YIM B02787</strain>
    </source>
</reference>
<dbReference type="EMBL" id="JASNRB020000010">
    <property type="protein sequence ID" value="MFJ1469498.1"/>
    <property type="molecule type" value="Genomic_DNA"/>
</dbReference>
<keyword evidence="2" id="KW-1185">Reference proteome</keyword>
<evidence type="ECO:0000313" key="2">
    <source>
        <dbReference type="Proteomes" id="UP001168096"/>
    </source>
</evidence>
<gene>
    <name evidence="1" type="ORF">QPK29_017445</name>
</gene>
<accession>A0ACC7MDC6</accession>
<sequence>MFAALKKNSFKYSWCSWFVLGAANAFGATPTIQGQSGYINMPNAAVEADGTLSTGYGYDRPYGSFWVTATVLPFLQITGRYVSITGVEGFANQPNGYGSAYGRYKDKVIDAKLRLWNESTWLPAVAVGATDMQGTELFKGHYVVASKAFGAARNIEVSVGVGKRRPSGVFAGARWAPTSMPGFAVVGEYDANDYTKDFHAADTAADQRRKGPSVGVEYRWGWLGAQVARHRDHFSANAYLSIPFSEREYIPKLFEPAPFDPKKAPPRVSADQWQQEASHGAELVQALVKQDFKNVRVMFEDRTLKLSLTSSRIANMGRAVGRAARTALAFAPQGTRAIQVTYTRQEQPVATYEFIDLQRLTDYLTGLVNRDSFLQTVVVRYARPDDKVGEDHSGLLAAVKDEGAELQMQVGRDGNTVQIASEDRESNRFKVIPKLSFFFNDPSGALRYELWAAANYDRRLAQGLYLNSDLKLTALENVSGVTQPSNSLLPHVRTDIADYKRGHRFKLNRLMLNQYMMPAERVYARLSGGLYEEMYRGVGGQILYLPKDNRWAADVTVDALQQRGVKGWFDKRDYKTVSGFAALHYKLPYDVTATARAGRFLAKDNGVRLEFKRRFPSGVEIGAWYTKTSGKDITNPGTPSNPYNDKGIFLSVPLNIMLPSDTQATAGVALSPWTRDVGQMVASPGDLYDLVEQPRRDMNTFDGLGNFAERRDEQNLPAVNPPVDALPNPWPLFRMRVEQSVKSTPTLPQWGNGAIIGGGAILASALLDKPVDRFMKKHQGSSVARAWNNIGKATPVVLAGAAAGAVAFGDARMQNIGIISLESVVGAAALSIGAKHIAGRARPIDEKGQWGKAADRSNASFPSNHASVAFAAVTPFAQEYDAPWLYGLAAAGSLGRTAGRQHWVSDVVAGSVLGMAVGGWLWQAQRDNVRSSFAVTPGTNSVSVTWFGTY</sequence>
<organism evidence="1 2">
    <name type="scientific">Massilia orientalis</name>
    <dbReference type="NCBI Taxonomy" id="3050128"/>
    <lineage>
        <taxon>Bacteria</taxon>
        <taxon>Pseudomonadati</taxon>
        <taxon>Pseudomonadota</taxon>
        <taxon>Betaproteobacteria</taxon>
        <taxon>Burkholderiales</taxon>
        <taxon>Oxalobacteraceae</taxon>
        <taxon>Telluria group</taxon>
        <taxon>Massilia</taxon>
    </lineage>
</organism>
<protein>
    <submittedName>
        <fullName evidence="1">YjbH domain-containing protein</fullName>
    </submittedName>
</protein>
<proteinExistence type="predicted"/>
<comment type="caution">
    <text evidence="1">The sequence shown here is derived from an EMBL/GenBank/DDBJ whole genome shotgun (WGS) entry which is preliminary data.</text>
</comment>